<keyword evidence="9" id="KW-0460">Magnesium</keyword>
<keyword evidence="9" id="KW-0479">Metal-binding</keyword>
<proteinExistence type="inferred from homology"/>
<dbReference type="Proteomes" id="UP000245962">
    <property type="component" value="Unassembled WGS sequence"/>
</dbReference>
<evidence type="ECO:0000256" key="7">
    <source>
        <dbReference type="ARBA" id="ARBA00032162"/>
    </source>
</evidence>
<evidence type="ECO:0000313" key="13">
    <source>
        <dbReference type="Proteomes" id="UP000245962"/>
    </source>
</evidence>
<evidence type="ECO:0000256" key="5">
    <source>
        <dbReference type="ARBA" id="ARBA00016377"/>
    </source>
</evidence>
<dbReference type="AlphaFoldDB" id="A0A2U0I7J5"/>
<comment type="caution">
    <text evidence="12">The sequence shown here is derived from an EMBL/GenBank/DDBJ whole genome shotgun (WGS) entry which is preliminary data.</text>
</comment>
<reference evidence="12 13" key="1">
    <citation type="submission" date="2018-04" db="EMBL/GenBank/DDBJ databases">
        <title>Marixanthomonas spongiae HN-E44 sp. nov., isolated from a marine sponge.</title>
        <authorList>
            <person name="Luo L."/>
            <person name="Zhuang L."/>
        </authorList>
    </citation>
    <scope>NUCLEOTIDE SEQUENCE [LARGE SCALE GENOMIC DNA]</scope>
    <source>
        <strain evidence="12 13">HN-E44</strain>
    </source>
</reference>
<dbReference type="InterPro" id="IPR015797">
    <property type="entry name" value="NUDIX_hydrolase-like_dom_sf"/>
</dbReference>
<feature type="binding site" evidence="9">
    <location>
        <position position="97"/>
    </location>
    <ligand>
        <name>Mg(2+)</name>
        <dbReference type="ChEBI" id="CHEBI:18420"/>
        <label>1</label>
    </ligand>
</feature>
<comment type="cofactor">
    <cofactor evidence="2 9">
        <name>Mg(2+)</name>
        <dbReference type="ChEBI" id="CHEBI:18420"/>
    </cofactor>
</comment>
<comment type="subunit">
    <text evidence="4">Homodimer.</text>
</comment>
<name>A0A2U0I7J5_9FLAO</name>
<dbReference type="InterPro" id="IPR000086">
    <property type="entry name" value="NUDIX_hydrolase_dom"/>
</dbReference>
<protein>
    <recommendedName>
        <fullName evidence="5">GDP-mannose pyrophosphatase</fullName>
    </recommendedName>
    <alternativeName>
        <fullName evidence="7">GDP-mannose hydrolase</fullName>
    </alternativeName>
    <alternativeName>
        <fullName evidence="8">GDPMK</fullName>
    </alternativeName>
</protein>
<keyword evidence="6" id="KW-0378">Hydrolase</keyword>
<comment type="catalytic activity">
    <reaction evidence="1">
        <text>GDP-alpha-D-mannose + H2O = alpha-D-mannose 1-phosphate + GMP + 2 H(+)</text>
        <dbReference type="Rhea" id="RHEA:27978"/>
        <dbReference type="ChEBI" id="CHEBI:15377"/>
        <dbReference type="ChEBI" id="CHEBI:15378"/>
        <dbReference type="ChEBI" id="CHEBI:57527"/>
        <dbReference type="ChEBI" id="CHEBI:58115"/>
        <dbReference type="ChEBI" id="CHEBI:58409"/>
    </reaction>
</comment>
<evidence type="ECO:0000256" key="9">
    <source>
        <dbReference type="PIRSR" id="PIRSR604385-2"/>
    </source>
</evidence>
<dbReference type="GO" id="GO:0046872">
    <property type="term" value="F:metal ion binding"/>
    <property type="evidence" value="ECO:0007669"/>
    <property type="project" value="UniProtKB-KW"/>
</dbReference>
<dbReference type="PANTHER" id="PTHR11839">
    <property type="entry name" value="UDP/ADP-SUGAR PYROPHOSPHATASE"/>
    <property type="match status" value="1"/>
</dbReference>
<keyword evidence="13" id="KW-1185">Reference proteome</keyword>
<comment type="similarity">
    <text evidence="3">Belongs to the Nudix hydrolase family. NudK subfamily.</text>
</comment>
<feature type="domain" description="Nudix hydrolase" evidence="11">
    <location>
        <begin position="41"/>
        <end position="178"/>
    </location>
</feature>
<evidence type="ECO:0000256" key="6">
    <source>
        <dbReference type="ARBA" id="ARBA00022801"/>
    </source>
</evidence>
<evidence type="ECO:0000256" key="10">
    <source>
        <dbReference type="PIRSR" id="PIRSR604385-3"/>
    </source>
</evidence>
<evidence type="ECO:0000256" key="1">
    <source>
        <dbReference type="ARBA" id="ARBA00000847"/>
    </source>
</evidence>
<dbReference type="InterPro" id="IPR004385">
    <property type="entry name" value="NDP_pyrophosphatase"/>
</dbReference>
<dbReference type="EMBL" id="QEHR01000001">
    <property type="protein sequence ID" value="PVW17044.1"/>
    <property type="molecule type" value="Genomic_DNA"/>
</dbReference>
<dbReference type="GO" id="GO:0019144">
    <property type="term" value="F:ADP-sugar diphosphatase activity"/>
    <property type="evidence" value="ECO:0007669"/>
    <property type="project" value="TreeGrafter"/>
</dbReference>
<feature type="short sequence motif" description="Nudix box" evidence="10">
    <location>
        <begin position="82"/>
        <end position="104"/>
    </location>
</feature>
<dbReference type="GO" id="GO:0019693">
    <property type="term" value="P:ribose phosphate metabolic process"/>
    <property type="evidence" value="ECO:0007669"/>
    <property type="project" value="TreeGrafter"/>
</dbReference>
<organism evidence="12 13">
    <name type="scientific">Marixanthomonas spongiae</name>
    <dbReference type="NCBI Taxonomy" id="2174845"/>
    <lineage>
        <taxon>Bacteria</taxon>
        <taxon>Pseudomonadati</taxon>
        <taxon>Bacteroidota</taxon>
        <taxon>Flavobacteriia</taxon>
        <taxon>Flavobacteriales</taxon>
        <taxon>Flavobacteriaceae</taxon>
        <taxon>Marixanthomonas</taxon>
    </lineage>
</organism>
<dbReference type="Gene3D" id="3.90.79.10">
    <property type="entry name" value="Nucleoside Triphosphate Pyrophosphohydrolase"/>
    <property type="match status" value="1"/>
</dbReference>
<feature type="binding site" evidence="9">
    <location>
        <position position="81"/>
    </location>
    <ligand>
        <name>Mg(2+)</name>
        <dbReference type="ChEBI" id="CHEBI:18420"/>
        <label>1</label>
    </ligand>
</feature>
<evidence type="ECO:0000259" key="11">
    <source>
        <dbReference type="PROSITE" id="PS51462"/>
    </source>
</evidence>
<dbReference type="SUPFAM" id="SSF55811">
    <property type="entry name" value="Nudix"/>
    <property type="match status" value="1"/>
</dbReference>
<feature type="binding site" evidence="9">
    <location>
        <position position="150"/>
    </location>
    <ligand>
        <name>Mg(2+)</name>
        <dbReference type="ChEBI" id="CHEBI:18420"/>
        <label>1</label>
    </ligand>
</feature>
<accession>A0A2U0I7J5</accession>
<evidence type="ECO:0000256" key="8">
    <source>
        <dbReference type="ARBA" id="ARBA00032272"/>
    </source>
</evidence>
<dbReference type="GO" id="GO:0006753">
    <property type="term" value="P:nucleoside phosphate metabolic process"/>
    <property type="evidence" value="ECO:0007669"/>
    <property type="project" value="TreeGrafter"/>
</dbReference>
<gene>
    <name evidence="12" type="ORF">DDV96_00505</name>
</gene>
<dbReference type="RefSeq" id="WP_116692787.1">
    <property type="nucleotide sequence ID" value="NZ_QEHR01000001.1"/>
</dbReference>
<dbReference type="InterPro" id="IPR020084">
    <property type="entry name" value="NUDIX_hydrolase_CS"/>
</dbReference>
<feature type="binding site" evidence="9">
    <location>
        <position position="101"/>
    </location>
    <ligand>
        <name>Mg(2+)</name>
        <dbReference type="ChEBI" id="CHEBI:18420"/>
        <label>1</label>
    </ligand>
</feature>
<dbReference type="PROSITE" id="PS51462">
    <property type="entry name" value="NUDIX"/>
    <property type="match status" value="1"/>
</dbReference>
<evidence type="ECO:0000313" key="12">
    <source>
        <dbReference type="EMBL" id="PVW17044.1"/>
    </source>
</evidence>
<evidence type="ECO:0000256" key="3">
    <source>
        <dbReference type="ARBA" id="ARBA00007275"/>
    </source>
</evidence>
<sequence length="192" mass="21711">MNYSIKNERVVFNDHYKILKAQATYDTFKGESITTDRLAFHRGDSVGIVLFETDTDSILLTKQFRYPATQHGEAWILELPAGSLEKDETPSNCISREVLEELGYHIENPKLITEFYTSPGGSTEKLFLFYAEVASTAKTEAGGGVESEDEDIQLVKIPVAELGLYLSNEINDAKTMIGLQWFLFQKMNDIKR</sequence>
<evidence type="ECO:0000256" key="2">
    <source>
        <dbReference type="ARBA" id="ARBA00001946"/>
    </source>
</evidence>
<dbReference type="OrthoDB" id="1523642at2"/>
<dbReference type="GO" id="GO:0005829">
    <property type="term" value="C:cytosol"/>
    <property type="evidence" value="ECO:0007669"/>
    <property type="project" value="TreeGrafter"/>
</dbReference>
<dbReference type="PROSITE" id="PS00893">
    <property type="entry name" value="NUDIX_BOX"/>
    <property type="match status" value="1"/>
</dbReference>
<dbReference type="CDD" id="cd24157">
    <property type="entry name" value="NUDIX_GDPMK"/>
    <property type="match status" value="1"/>
</dbReference>
<dbReference type="NCBIfam" id="TIGR00052">
    <property type="entry name" value="nudix-type nucleoside diphosphatase, YffH/AdpP family"/>
    <property type="match status" value="1"/>
</dbReference>
<evidence type="ECO:0000256" key="4">
    <source>
        <dbReference type="ARBA" id="ARBA00011738"/>
    </source>
</evidence>
<dbReference type="PANTHER" id="PTHR11839:SF18">
    <property type="entry name" value="NUDIX HYDROLASE DOMAIN-CONTAINING PROTEIN"/>
    <property type="match status" value="1"/>
</dbReference>
<dbReference type="Pfam" id="PF00293">
    <property type="entry name" value="NUDIX"/>
    <property type="match status" value="1"/>
</dbReference>